<feature type="transmembrane region" description="Helical" evidence="1">
    <location>
        <begin position="45"/>
        <end position="67"/>
    </location>
</feature>
<proteinExistence type="predicted"/>
<dbReference type="PANTHER" id="PTHR45757">
    <property type="entry name" value="PROTEIN CBG23364-RELATED"/>
    <property type="match status" value="1"/>
</dbReference>
<dbReference type="InterPro" id="IPR011701">
    <property type="entry name" value="MFS"/>
</dbReference>
<reference evidence="3" key="1">
    <citation type="submission" date="2022-11" db="UniProtKB">
        <authorList>
            <consortium name="WormBaseParasite"/>
        </authorList>
    </citation>
    <scope>IDENTIFICATION</scope>
</reference>
<feature type="transmembrane region" description="Helical" evidence="1">
    <location>
        <begin position="239"/>
        <end position="260"/>
    </location>
</feature>
<evidence type="ECO:0000313" key="2">
    <source>
        <dbReference type="Proteomes" id="UP000887574"/>
    </source>
</evidence>
<evidence type="ECO:0000256" key="1">
    <source>
        <dbReference type="SAM" id="Phobius"/>
    </source>
</evidence>
<dbReference type="GO" id="GO:0016020">
    <property type="term" value="C:membrane"/>
    <property type="evidence" value="ECO:0007669"/>
    <property type="project" value="TreeGrafter"/>
</dbReference>
<dbReference type="WBParaSite" id="jg2784">
    <property type="protein sequence ID" value="jg2784"/>
    <property type="gene ID" value="jg2784"/>
</dbReference>
<dbReference type="Gene3D" id="1.20.1250.20">
    <property type="entry name" value="MFS general substrate transporter like domains"/>
    <property type="match status" value="1"/>
</dbReference>
<accession>A0A915E4N0</accession>
<protein>
    <submittedName>
        <fullName evidence="3">Uncharacterized protein</fullName>
    </submittedName>
</protein>
<evidence type="ECO:0000313" key="3">
    <source>
        <dbReference type="WBParaSite" id="jg2784"/>
    </source>
</evidence>
<dbReference type="SUPFAM" id="SSF103473">
    <property type="entry name" value="MFS general substrate transporter"/>
    <property type="match status" value="1"/>
</dbReference>
<dbReference type="InterPro" id="IPR036259">
    <property type="entry name" value="MFS_trans_sf"/>
</dbReference>
<keyword evidence="1" id="KW-0472">Membrane</keyword>
<dbReference type="Pfam" id="PF07690">
    <property type="entry name" value="MFS_1"/>
    <property type="match status" value="1"/>
</dbReference>
<dbReference type="Proteomes" id="UP000887574">
    <property type="component" value="Unplaced"/>
</dbReference>
<dbReference type="GO" id="GO:0022857">
    <property type="term" value="F:transmembrane transporter activity"/>
    <property type="evidence" value="ECO:0007669"/>
    <property type="project" value="InterPro"/>
</dbReference>
<name>A0A915E4N0_9BILA</name>
<feature type="transmembrane region" description="Helical" evidence="1">
    <location>
        <begin position="168"/>
        <end position="187"/>
    </location>
</feature>
<keyword evidence="1" id="KW-1133">Transmembrane helix</keyword>
<dbReference type="AlphaFoldDB" id="A0A915E4N0"/>
<organism evidence="2 3">
    <name type="scientific">Ditylenchus dipsaci</name>
    <dbReference type="NCBI Taxonomy" id="166011"/>
    <lineage>
        <taxon>Eukaryota</taxon>
        <taxon>Metazoa</taxon>
        <taxon>Ecdysozoa</taxon>
        <taxon>Nematoda</taxon>
        <taxon>Chromadorea</taxon>
        <taxon>Rhabditida</taxon>
        <taxon>Tylenchina</taxon>
        <taxon>Tylenchomorpha</taxon>
        <taxon>Sphaerularioidea</taxon>
        <taxon>Anguinidae</taxon>
        <taxon>Anguininae</taxon>
        <taxon>Ditylenchus</taxon>
    </lineage>
</organism>
<keyword evidence="1" id="KW-0812">Transmembrane</keyword>
<sequence>MIAFNFTMILMKKDIEDPNSSEMLTQPLSHQYCCHFSIQCALHQVWAHLVFFFAGILSAVSTALVPLAASHGMPLFMAVRAFQGMGISETTRLFLLLHDQFSQMAVIITNPIAAALSESPHFGWSMFTMCMQLQARPKELEQIQRDKSQAHIQIHGYMPYKAICTNRVILVVWLNAFADIVSAIFLLTYLPTYISKVLGYGVQTTGFYSSLPALVHIPLKVICGWFSDTIKCISEVNKMRICNTIALCGSAFFFALVGLVPDDYPFISVLFMTLNYATVATNCGGFYKCGSLVSRQYVHFVIANVQFLKCFTLFISPLLVSLFVTDESSKTEWRTIFLGMSVVLFIANALFCYVVTDQPAEFTKKSIEKRLQK</sequence>
<keyword evidence="2" id="KW-1185">Reference proteome</keyword>
<feature type="transmembrane region" description="Helical" evidence="1">
    <location>
        <begin position="207"/>
        <end position="227"/>
    </location>
</feature>
<feature type="transmembrane region" description="Helical" evidence="1">
    <location>
        <begin position="299"/>
        <end position="324"/>
    </location>
</feature>
<dbReference type="PANTHER" id="PTHR45757:SF17">
    <property type="entry name" value="MAJOR FACILITATOR SUPERFAMILY (MFS) PROFILE DOMAIN-CONTAINING PROTEIN"/>
    <property type="match status" value="1"/>
</dbReference>
<feature type="transmembrane region" description="Helical" evidence="1">
    <location>
        <begin position="266"/>
        <end position="287"/>
    </location>
</feature>
<feature type="transmembrane region" description="Helical" evidence="1">
    <location>
        <begin position="336"/>
        <end position="356"/>
    </location>
</feature>